<sequence length="607" mass="66540">MSLFGGSSIATSPSSSSDVTLPTPTAPESPPNAQTAGDAYDRRSPYLDSELEDIDLYDPDDADTDTASEGDVRPNRFRGKASTWRGHTENERLLANSLNDIESGDLAAQLYNAQALKKRTRIPAEQLAQLPNWRSKDKWLKKGEALRFTDSFGETQTELIPPKTWTAWPLPPSAVPEPAERFGRGEFEGEDDEWKIGSLKEQNASDELKEEILALMLRQARVQWEARESGDDTQDETEESTQRRGRSTSEVSGRTQSLGRGPEEALSGVDTSMHDVPESKADGSNDPADDDETKFARILGKRKYSRPQQPKSAKPTVMSDDDRARRLLQPTVSSVLTHVDELASAIRRSRLNHLGRGASSDASGSGMTSDAENPRTDRRYRHDSDSASDYGAEHESGPASSSSSSDSKSSNATSSKRNKAPQTGLMDWSEILGIASMIGWDKEAVARAAQRCATLFGESMSTRAFAENTTSQAIAEVVHYAPSSIPGSAATSPTDPPSKRPYFEKGTLRCPHTDCWGHEKEFQIPYRVVEHIQRVHGYDPRINNSDNEERKHGGVHIDGFLQPIYAKQGWLGSGRSKSADSRGGRRSKRVKTESQAGSPARSQGSVD</sequence>
<feature type="compositionally biased region" description="Acidic residues" evidence="1">
    <location>
        <begin position="49"/>
        <end position="68"/>
    </location>
</feature>
<evidence type="ECO:0000256" key="1">
    <source>
        <dbReference type="SAM" id="MobiDB-lite"/>
    </source>
</evidence>
<reference evidence="3" key="1">
    <citation type="journal article" date="2020" name="Stud. Mycol.">
        <title>101 Dothideomycetes genomes: a test case for predicting lifestyles and emergence of pathogens.</title>
        <authorList>
            <person name="Haridas S."/>
            <person name="Albert R."/>
            <person name="Binder M."/>
            <person name="Bloem J."/>
            <person name="Labutti K."/>
            <person name="Salamov A."/>
            <person name="Andreopoulos B."/>
            <person name="Baker S."/>
            <person name="Barry K."/>
            <person name="Bills G."/>
            <person name="Bluhm B."/>
            <person name="Cannon C."/>
            <person name="Castanera R."/>
            <person name="Culley D."/>
            <person name="Daum C."/>
            <person name="Ezra D."/>
            <person name="Gonzalez J."/>
            <person name="Henrissat B."/>
            <person name="Kuo A."/>
            <person name="Liang C."/>
            <person name="Lipzen A."/>
            <person name="Lutzoni F."/>
            <person name="Magnuson J."/>
            <person name="Mondo S."/>
            <person name="Nolan M."/>
            <person name="Ohm R."/>
            <person name="Pangilinan J."/>
            <person name="Park H.-J."/>
            <person name="Ramirez L."/>
            <person name="Alfaro M."/>
            <person name="Sun H."/>
            <person name="Tritt A."/>
            <person name="Yoshinaga Y."/>
            <person name="Zwiers L.-H."/>
            <person name="Turgeon B."/>
            <person name="Goodwin S."/>
            <person name="Spatafora J."/>
            <person name="Crous P."/>
            <person name="Grigoriev I."/>
        </authorList>
    </citation>
    <scope>NUCLEOTIDE SEQUENCE</scope>
    <source>
        <strain evidence="3">CBS 125425</strain>
    </source>
</reference>
<dbReference type="Proteomes" id="UP000799444">
    <property type="component" value="Unassembled WGS sequence"/>
</dbReference>
<name>A0A9P4R852_9PLEO</name>
<feature type="compositionally biased region" description="Low complexity" evidence="1">
    <location>
        <begin position="7"/>
        <end position="23"/>
    </location>
</feature>
<feature type="compositionally biased region" description="Polar residues" evidence="1">
    <location>
        <begin position="593"/>
        <end position="607"/>
    </location>
</feature>
<gene>
    <name evidence="3" type="ORF">EJ04DRAFT_428980</name>
</gene>
<feature type="compositionally biased region" description="Basic and acidic residues" evidence="1">
    <location>
        <begin position="372"/>
        <end position="396"/>
    </location>
</feature>
<feature type="region of interest" description="Disordered" evidence="1">
    <location>
        <begin position="226"/>
        <end position="323"/>
    </location>
</feature>
<dbReference type="OrthoDB" id="5412288at2759"/>
<feature type="region of interest" description="Disordered" evidence="1">
    <location>
        <begin position="1"/>
        <end position="86"/>
    </location>
</feature>
<organism evidence="3 4">
    <name type="scientific">Polyplosphaeria fusca</name>
    <dbReference type="NCBI Taxonomy" id="682080"/>
    <lineage>
        <taxon>Eukaryota</taxon>
        <taxon>Fungi</taxon>
        <taxon>Dikarya</taxon>
        <taxon>Ascomycota</taxon>
        <taxon>Pezizomycotina</taxon>
        <taxon>Dothideomycetes</taxon>
        <taxon>Pleosporomycetidae</taxon>
        <taxon>Pleosporales</taxon>
        <taxon>Tetraplosphaeriaceae</taxon>
        <taxon>Polyplosphaeria</taxon>
    </lineage>
</organism>
<evidence type="ECO:0000313" key="4">
    <source>
        <dbReference type="Proteomes" id="UP000799444"/>
    </source>
</evidence>
<comment type="caution">
    <text evidence="3">The sequence shown here is derived from an EMBL/GenBank/DDBJ whole genome shotgun (WGS) entry which is preliminary data.</text>
</comment>
<feature type="compositionally biased region" description="Polar residues" evidence="1">
    <location>
        <begin position="248"/>
        <end position="258"/>
    </location>
</feature>
<evidence type="ECO:0000313" key="3">
    <source>
        <dbReference type="EMBL" id="KAF2738469.1"/>
    </source>
</evidence>
<feature type="region of interest" description="Disordered" evidence="1">
    <location>
        <begin position="571"/>
        <end position="607"/>
    </location>
</feature>
<feature type="compositionally biased region" description="Basic and acidic residues" evidence="1">
    <location>
        <begin position="178"/>
        <end position="187"/>
    </location>
</feature>
<dbReference type="Pfam" id="PF10680">
    <property type="entry name" value="RRN9"/>
    <property type="match status" value="1"/>
</dbReference>
<protein>
    <recommendedName>
        <fullName evidence="2">Rrn9 domain-containing protein</fullName>
    </recommendedName>
</protein>
<evidence type="ECO:0000259" key="2">
    <source>
        <dbReference type="Pfam" id="PF10680"/>
    </source>
</evidence>
<dbReference type="EMBL" id="ML996109">
    <property type="protein sequence ID" value="KAF2738469.1"/>
    <property type="molecule type" value="Genomic_DNA"/>
</dbReference>
<feature type="compositionally biased region" description="Low complexity" evidence="1">
    <location>
        <begin position="357"/>
        <end position="371"/>
    </location>
</feature>
<keyword evidence="4" id="KW-1185">Reference proteome</keyword>
<feature type="compositionally biased region" description="Basic and acidic residues" evidence="1">
    <location>
        <begin position="272"/>
        <end position="283"/>
    </location>
</feature>
<dbReference type="AlphaFoldDB" id="A0A9P4R852"/>
<dbReference type="InterPro" id="IPR019622">
    <property type="entry name" value="Rrn9_dom"/>
</dbReference>
<feature type="domain" description="Rrn9" evidence="2">
    <location>
        <begin position="98"/>
        <end position="182"/>
    </location>
</feature>
<feature type="region of interest" description="Disordered" evidence="1">
    <location>
        <begin position="353"/>
        <end position="422"/>
    </location>
</feature>
<feature type="region of interest" description="Disordered" evidence="1">
    <location>
        <begin position="175"/>
        <end position="205"/>
    </location>
</feature>
<accession>A0A9P4R852</accession>
<feature type="compositionally biased region" description="Low complexity" evidence="1">
    <location>
        <begin position="397"/>
        <end position="415"/>
    </location>
</feature>
<proteinExistence type="predicted"/>